<gene>
    <name evidence="1" type="ORF">S01H4_33351</name>
</gene>
<feature type="non-terminal residue" evidence="1">
    <location>
        <position position="1"/>
    </location>
</feature>
<organism evidence="1">
    <name type="scientific">marine sediment metagenome</name>
    <dbReference type="NCBI Taxonomy" id="412755"/>
    <lineage>
        <taxon>unclassified sequences</taxon>
        <taxon>metagenomes</taxon>
        <taxon>ecological metagenomes</taxon>
    </lineage>
</organism>
<evidence type="ECO:0000313" key="1">
    <source>
        <dbReference type="EMBL" id="GAG78936.1"/>
    </source>
</evidence>
<reference evidence="1" key="1">
    <citation type="journal article" date="2014" name="Front. Microbiol.">
        <title>High frequency of phylogenetically diverse reductive dehalogenase-homologous genes in deep subseafloor sedimentary metagenomes.</title>
        <authorList>
            <person name="Kawai M."/>
            <person name="Futagami T."/>
            <person name="Toyoda A."/>
            <person name="Takaki Y."/>
            <person name="Nishi S."/>
            <person name="Hori S."/>
            <person name="Arai W."/>
            <person name="Tsubouchi T."/>
            <person name="Morono Y."/>
            <person name="Uchiyama I."/>
            <person name="Ito T."/>
            <person name="Fujiyama A."/>
            <person name="Inagaki F."/>
            <person name="Takami H."/>
        </authorList>
    </citation>
    <scope>NUCLEOTIDE SEQUENCE</scope>
    <source>
        <strain evidence="1">Expedition CK06-06</strain>
    </source>
</reference>
<proteinExistence type="predicted"/>
<comment type="caution">
    <text evidence="1">The sequence shown here is derived from an EMBL/GenBank/DDBJ whole genome shotgun (WGS) entry which is preliminary data.</text>
</comment>
<accession>X1C3H4</accession>
<evidence type="ECO:0008006" key="2">
    <source>
        <dbReference type="Google" id="ProtNLM"/>
    </source>
</evidence>
<name>X1C3H4_9ZZZZ</name>
<dbReference type="EMBL" id="BART01017539">
    <property type="protein sequence ID" value="GAG78936.1"/>
    <property type="molecule type" value="Genomic_DNA"/>
</dbReference>
<protein>
    <recommendedName>
        <fullName evidence="2">PI3K/PI4K catalytic domain-containing protein</fullName>
    </recommendedName>
</protein>
<sequence>RRFHGDRGSCQVWADYKMNLRTKTNEKIKTPSYKVYYWNRATYLQRAFDSLIANEDRHMGNILITEDWRMILIDHSRSFLSSKKHTKRLIYGLKGISGEKPMKQLPREFVDKLKSMDFELIKGIVGEYLKDKEIQAVLLRRNIILKEIGKSIKEMGEDKVLY</sequence>
<dbReference type="AlphaFoldDB" id="X1C3H4"/>